<protein>
    <submittedName>
        <fullName evidence="8">Major facilitator superfamily-domain-containing protein</fullName>
    </submittedName>
</protein>
<dbReference type="Gene3D" id="1.20.1720.10">
    <property type="entry name" value="Multidrug resistance protein D"/>
    <property type="match status" value="1"/>
</dbReference>
<dbReference type="GO" id="GO:0005886">
    <property type="term" value="C:plasma membrane"/>
    <property type="evidence" value="ECO:0007669"/>
    <property type="project" value="TreeGrafter"/>
</dbReference>
<dbReference type="AlphaFoldDB" id="A0AA40AWL5"/>
<feature type="transmembrane region" description="Helical" evidence="6">
    <location>
        <begin position="199"/>
        <end position="222"/>
    </location>
</feature>
<name>A0AA40AWL5_9PEZI</name>
<dbReference type="GeneID" id="85318965"/>
<feature type="transmembrane region" description="Helical" evidence="6">
    <location>
        <begin position="277"/>
        <end position="297"/>
    </location>
</feature>
<dbReference type="InterPro" id="IPR036259">
    <property type="entry name" value="MFS_trans_sf"/>
</dbReference>
<dbReference type="CDD" id="cd17502">
    <property type="entry name" value="MFS_Azr1_MDR_like"/>
    <property type="match status" value="1"/>
</dbReference>
<feature type="transmembrane region" description="Helical" evidence="6">
    <location>
        <begin position="48"/>
        <end position="67"/>
    </location>
</feature>
<comment type="similarity">
    <text evidence="2">Belongs to the major facilitator superfamily. TCR/Tet family.</text>
</comment>
<keyword evidence="5 6" id="KW-0472">Membrane</keyword>
<feature type="transmembrane region" description="Helical" evidence="6">
    <location>
        <begin position="79"/>
        <end position="105"/>
    </location>
</feature>
<feature type="transmembrane region" description="Helical" evidence="6">
    <location>
        <begin position="317"/>
        <end position="335"/>
    </location>
</feature>
<comment type="caution">
    <text evidence="8">The sequence shown here is derived from an EMBL/GenBank/DDBJ whole genome shotgun (WGS) entry which is preliminary data.</text>
</comment>
<evidence type="ECO:0000256" key="4">
    <source>
        <dbReference type="ARBA" id="ARBA00022989"/>
    </source>
</evidence>
<feature type="transmembrane region" description="Helical" evidence="6">
    <location>
        <begin position="169"/>
        <end position="187"/>
    </location>
</feature>
<keyword evidence="9" id="KW-1185">Reference proteome</keyword>
<feature type="transmembrane region" description="Helical" evidence="6">
    <location>
        <begin position="342"/>
        <end position="360"/>
    </location>
</feature>
<evidence type="ECO:0000256" key="2">
    <source>
        <dbReference type="ARBA" id="ARBA00007520"/>
    </source>
</evidence>
<dbReference type="InterPro" id="IPR011701">
    <property type="entry name" value="MFS"/>
</dbReference>
<dbReference type="InterPro" id="IPR020846">
    <property type="entry name" value="MFS_dom"/>
</dbReference>
<feature type="transmembrane region" description="Helical" evidence="6">
    <location>
        <begin position="111"/>
        <end position="131"/>
    </location>
</feature>
<evidence type="ECO:0000313" key="8">
    <source>
        <dbReference type="EMBL" id="KAK0723356.1"/>
    </source>
</evidence>
<accession>A0AA40AWL5</accession>
<proteinExistence type="inferred from homology"/>
<feature type="transmembrane region" description="Helical" evidence="6">
    <location>
        <begin position="12"/>
        <end position="36"/>
    </location>
</feature>
<reference evidence="8" key="1">
    <citation type="submission" date="2023-06" db="EMBL/GenBank/DDBJ databases">
        <title>Genome-scale phylogeny and comparative genomics of the fungal order Sordariales.</title>
        <authorList>
            <consortium name="Lawrence Berkeley National Laboratory"/>
            <person name="Hensen N."/>
            <person name="Bonometti L."/>
            <person name="Westerberg I."/>
            <person name="Brannstrom I.O."/>
            <person name="Guillou S."/>
            <person name="Cros-Aarteil S."/>
            <person name="Calhoun S."/>
            <person name="Haridas S."/>
            <person name="Kuo A."/>
            <person name="Mondo S."/>
            <person name="Pangilinan J."/>
            <person name="Riley R."/>
            <person name="LaButti K."/>
            <person name="Andreopoulos B."/>
            <person name="Lipzen A."/>
            <person name="Chen C."/>
            <person name="Yanf M."/>
            <person name="Daum C."/>
            <person name="Ng V."/>
            <person name="Clum A."/>
            <person name="Steindorff A."/>
            <person name="Ohm R."/>
            <person name="Martin F."/>
            <person name="Silar P."/>
            <person name="Natvig D."/>
            <person name="Lalanne C."/>
            <person name="Gautier V."/>
            <person name="Ament-velasquez S.L."/>
            <person name="Kruys A."/>
            <person name="Hutchinson M.I."/>
            <person name="Powell A.J."/>
            <person name="Barry K."/>
            <person name="Miller A.N."/>
            <person name="Grigoriev I.V."/>
            <person name="Debuchy R."/>
            <person name="Gladieux P."/>
            <person name="Thoren M.H."/>
            <person name="Johannesson H."/>
        </authorList>
    </citation>
    <scope>NUCLEOTIDE SEQUENCE</scope>
    <source>
        <strain evidence="8">SMH2392-1A</strain>
    </source>
</reference>
<feature type="non-terminal residue" evidence="8">
    <location>
        <position position="518"/>
    </location>
</feature>
<feature type="transmembrane region" description="Helical" evidence="6">
    <location>
        <begin position="234"/>
        <end position="256"/>
    </location>
</feature>
<evidence type="ECO:0000259" key="7">
    <source>
        <dbReference type="PROSITE" id="PS50850"/>
    </source>
</evidence>
<dbReference type="PANTHER" id="PTHR23501">
    <property type="entry name" value="MAJOR FACILITATOR SUPERFAMILY"/>
    <property type="match status" value="1"/>
</dbReference>
<feature type="transmembrane region" description="Helical" evidence="6">
    <location>
        <begin position="143"/>
        <end position="163"/>
    </location>
</feature>
<dbReference type="PRINTS" id="PR01036">
    <property type="entry name" value="TCRTETB"/>
</dbReference>
<evidence type="ECO:0000256" key="1">
    <source>
        <dbReference type="ARBA" id="ARBA00004141"/>
    </source>
</evidence>
<dbReference type="EMBL" id="JAUIRO010000003">
    <property type="protein sequence ID" value="KAK0723356.1"/>
    <property type="molecule type" value="Genomic_DNA"/>
</dbReference>
<comment type="subcellular location">
    <subcellularLocation>
        <location evidence="1">Membrane</location>
        <topology evidence="1">Multi-pass membrane protein</topology>
    </subcellularLocation>
</comment>
<keyword evidence="4 6" id="KW-1133">Transmembrane helix</keyword>
<dbReference type="PANTHER" id="PTHR23501:SF102">
    <property type="entry name" value="DRUG TRANSPORTER, PUTATIVE (AFU_ORTHOLOGUE AFUA_3G08530)-RELATED"/>
    <property type="match status" value="1"/>
</dbReference>
<dbReference type="PROSITE" id="PS50850">
    <property type="entry name" value="MFS"/>
    <property type="match status" value="1"/>
</dbReference>
<feature type="domain" description="Major facilitator superfamily (MFS) profile" evidence="7">
    <location>
        <begin position="14"/>
        <end position="511"/>
    </location>
</feature>
<dbReference type="RefSeq" id="XP_060299280.1">
    <property type="nucleotide sequence ID" value="XM_060435695.1"/>
</dbReference>
<keyword evidence="3 6" id="KW-0812">Transmembrane</keyword>
<gene>
    <name evidence="8" type="ORF">B0T26DRAFT_599706</name>
</gene>
<evidence type="ECO:0000313" key="9">
    <source>
        <dbReference type="Proteomes" id="UP001172101"/>
    </source>
</evidence>
<dbReference type="SUPFAM" id="SSF103473">
    <property type="entry name" value="MFS general substrate transporter"/>
    <property type="match status" value="2"/>
</dbReference>
<dbReference type="Proteomes" id="UP001172101">
    <property type="component" value="Unassembled WGS sequence"/>
</dbReference>
<dbReference type="Pfam" id="PF07690">
    <property type="entry name" value="MFS_1"/>
    <property type="match status" value="2"/>
</dbReference>
<feature type="non-terminal residue" evidence="8">
    <location>
        <position position="1"/>
    </location>
</feature>
<organism evidence="8 9">
    <name type="scientific">Lasiosphaeria miniovina</name>
    <dbReference type="NCBI Taxonomy" id="1954250"/>
    <lineage>
        <taxon>Eukaryota</taxon>
        <taxon>Fungi</taxon>
        <taxon>Dikarya</taxon>
        <taxon>Ascomycota</taxon>
        <taxon>Pezizomycotina</taxon>
        <taxon>Sordariomycetes</taxon>
        <taxon>Sordariomycetidae</taxon>
        <taxon>Sordariales</taxon>
        <taxon>Lasiosphaeriaceae</taxon>
        <taxon>Lasiosphaeria</taxon>
    </lineage>
</organism>
<evidence type="ECO:0000256" key="3">
    <source>
        <dbReference type="ARBA" id="ARBA00022692"/>
    </source>
</evidence>
<dbReference type="GO" id="GO:0022857">
    <property type="term" value="F:transmembrane transporter activity"/>
    <property type="evidence" value="ECO:0007669"/>
    <property type="project" value="InterPro"/>
</dbReference>
<sequence>DQEEKEEKRQTTVAVLSLGAILFLTALDVTIISTAVPRIADEFGSALGYTWVGSAYVLAHAAVVPVWGRMSDIFGRKPVVLAALAAFALGSLLCGVAVSMAMLLAGRAAQGVGAGGVLTLVYVCISDLFLLRDRPFYFGVMGLVWVLASAIGPVLGGVFTGLLTWRWCFYINLPICAIGFIAIPLALKLDNHRTPLRQGLLAIDWIGSSTVVGGTIVLLLGLELGSVTGRWNSPIVLGLVLSGVSLLGLACVHFSLPRLTRTRYPLIPLSLFANRSNCAAFGVAFMHGFVLISASYWLPLYFQAVLGATAFQSGVYLLPYALSLSLTSAAAGWAIRKTGSYLWLVISAMAVTVLGFGLLVDLSLEPTIPIKAILYQLVAGAGIGPNSQATLIAIQTAIPPQETAAATSMFIFTRQMATAISIVIGGAVFSSEMQRQSEAIAAAFGPGSDLADMLSGRHAAANAGRVAQLVGDEGDVAREAYSIALRHMRIVYAACAGAGLLLSVFIRHRRLSEEEPEH</sequence>
<evidence type="ECO:0000256" key="5">
    <source>
        <dbReference type="ARBA" id="ARBA00023136"/>
    </source>
</evidence>
<evidence type="ECO:0000256" key="6">
    <source>
        <dbReference type="SAM" id="Phobius"/>
    </source>
</evidence>
<dbReference type="Gene3D" id="1.20.1250.20">
    <property type="entry name" value="MFS general substrate transporter like domains"/>
    <property type="match status" value="1"/>
</dbReference>